<gene>
    <name evidence="3" type="ORF">AV649_20535</name>
</gene>
<dbReference type="AlphaFoldDB" id="A0A165K2Y1"/>
<dbReference type="OrthoDB" id="9790935at2"/>
<accession>A0A165K2Y1</accession>
<dbReference type="InterPro" id="IPR047650">
    <property type="entry name" value="Transpos_IS110"/>
</dbReference>
<dbReference type="InterPro" id="IPR002525">
    <property type="entry name" value="Transp_IS110-like_N"/>
</dbReference>
<feature type="domain" description="Transposase IS116/IS110/IS902 C-terminal" evidence="2">
    <location>
        <begin position="287"/>
        <end position="370"/>
    </location>
</feature>
<dbReference type="GO" id="GO:0004803">
    <property type="term" value="F:transposase activity"/>
    <property type="evidence" value="ECO:0007669"/>
    <property type="project" value="InterPro"/>
</dbReference>
<sequence length="426" mass="48689">MHDNRNERINQISEDTLVIGVDIAKCVHYACAVDERGREVKKSFSFRQSRQGFETFYATILKVMESHQKKNVVVGFEPTGHYWMNLSSYLTDRGIRFVLVNPLHVKQTKELDDNLQSKNDPKDARVIAKMIPQGYYSIPRDMTPIEAELRHGSAFRARLKKQGASTQNRIKRWIDLYFPEFISVYKSIGMNASTVLSSYPLPEDLVREDPEKLLENLRNLGGKHFSVKNLTKLLDVAATSIGYQESPEMARAEIQILLTQMKLLEEQLVSIEKQLVTLAKQMTDFDLFLSVPGIGENTVVEILSEIGAFSHYKSPRQILKLAGLTLVTNSSGKKEGNKRLSKRGRKRLRSLIYKAIFPILHAIPAFRSLYDYYSEHREHPVAKKEALLILCRKLIQVLHGLSKRGETFNEERMVADISFFGNQEAA</sequence>
<dbReference type="InterPro" id="IPR003346">
    <property type="entry name" value="Transposase_20"/>
</dbReference>
<dbReference type="RefSeq" id="WP_063191391.1">
    <property type="nucleotide sequence ID" value="NZ_CP085398.1"/>
</dbReference>
<dbReference type="PANTHER" id="PTHR33055:SF15">
    <property type="entry name" value="TRANSPOSASE-RELATED"/>
    <property type="match status" value="1"/>
</dbReference>
<dbReference type="PANTHER" id="PTHR33055">
    <property type="entry name" value="TRANSPOSASE FOR INSERTION SEQUENCE ELEMENT IS1111A"/>
    <property type="match status" value="1"/>
</dbReference>
<dbReference type="GO" id="GO:0003677">
    <property type="term" value="F:DNA binding"/>
    <property type="evidence" value="ECO:0007669"/>
    <property type="project" value="InterPro"/>
</dbReference>
<dbReference type="Pfam" id="PF01548">
    <property type="entry name" value="DEDD_Tnp_IS110"/>
    <property type="match status" value="1"/>
</dbReference>
<dbReference type="GO" id="GO:0006313">
    <property type="term" value="P:DNA transposition"/>
    <property type="evidence" value="ECO:0007669"/>
    <property type="project" value="InterPro"/>
</dbReference>
<evidence type="ECO:0000259" key="1">
    <source>
        <dbReference type="Pfam" id="PF01548"/>
    </source>
</evidence>
<evidence type="ECO:0000313" key="3">
    <source>
        <dbReference type="EMBL" id="KZE47894.1"/>
    </source>
</evidence>
<protein>
    <submittedName>
        <fullName evidence="3">Transposase</fullName>
    </submittedName>
</protein>
<dbReference type="Pfam" id="PF02371">
    <property type="entry name" value="Transposase_20"/>
    <property type="match status" value="1"/>
</dbReference>
<dbReference type="Proteomes" id="UP000076510">
    <property type="component" value="Unassembled WGS sequence"/>
</dbReference>
<dbReference type="NCBIfam" id="NF033542">
    <property type="entry name" value="transpos_IS110"/>
    <property type="match status" value="1"/>
</dbReference>
<evidence type="ECO:0000313" key="4">
    <source>
        <dbReference type="Proteomes" id="UP000076510"/>
    </source>
</evidence>
<name>A0A165K2Y1_9BACI</name>
<comment type="caution">
    <text evidence="3">The sequence shown here is derived from an EMBL/GenBank/DDBJ whole genome shotgun (WGS) entry which is preliminary data.</text>
</comment>
<proteinExistence type="predicted"/>
<organism evidence="3 4">
    <name type="scientific">Rossellomorea marisflavi</name>
    <dbReference type="NCBI Taxonomy" id="189381"/>
    <lineage>
        <taxon>Bacteria</taxon>
        <taxon>Bacillati</taxon>
        <taxon>Bacillota</taxon>
        <taxon>Bacilli</taxon>
        <taxon>Bacillales</taxon>
        <taxon>Bacillaceae</taxon>
        <taxon>Rossellomorea</taxon>
    </lineage>
</organism>
<evidence type="ECO:0000259" key="2">
    <source>
        <dbReference type="Pfam" id="PF02371"/>
    </source>
</evidence>
<dbReference type="EMBL" id="LQQY01000020">
    <property type="protein sequence ID" value="KZE47894.1"/>
    <property type="molecule type" value="Genomic_DNA"/>
</dbReference>
<reference evidence="4" key="1">
    <citation type="submission" date="2016-01" db="EMBL/GenBank/DDBJ databases">
        <title>Whole genome sequencing of Bhargavaea cecembensis T14.</title>
        <authorList>
            <person name="Hong K.W."/>
        </authorList>
    </citation>
    <scope>NUCLEOTIDE SEQUENCE [LARGE SCALE GENOMIC DNA]</scope>
    <source>
        <strain evidence="4">M19</strain>
    </source>
</reference>
<feature type="domain" description="Transposase IS110-like N-terminal" evidence="1">
    <location>
        <begin position="19"/>
        <end position="179"/>
    </location>
</feature>